<evidence type="ECO:0000313" key="1">
    <source>
        <dbReference type="EMBL" id="KAL0935255.1"/>
    </source>
</evidence>
<dbReference type="EMBL" id="VUJX02000006">
    <property type="protein sequence ID" value="KAL0935255.1"/>
    <property type="molecule type" value="Genomic_DNA"/>
</dbReference>
<keyword evidence="2" id="KW-1185">Reference proteome</keyword>
<organism evidence="1 2">
    <name type="scientific">Colletotrichum truncatum</name>
    <name type="common">Anthracnose fungus</name>
    <name type="synonym">Colletotrichum capsici</name>
    <dbReference type="NCBI Taxonomy" id="5467"/>
    <lineage>
        <taxon>Eukaryota</taxon>
        <taxon>Fungi</taxon>
        <taxon>Dikarya</taxon>
        <taxon>Ascomycota</taxon>
        <taxon>Pezizomycotina</taxon>
        <taxon>Sordariomycetes</taxon>
        <taxon>Hypocreomycetidae</taxon>
        <taxon>Glomerellales</taxon>
        <taxon>Glomerellaceae</taxon>
        <taxon>Colletotrichum</taxon>
        <taxon>Colletotrichum truncatum species complex</taxon>
    </lineage>
</organism>
<reference evidence="1 2" key="1">
    <citation type="journal article" date="2020" name="Phytopathology">
        <title>Genome Sequence Resources of Colletotrichum truncatum, C. plurivorum, C. musicola, and C. sojae: Four Species Pathogenic to Soybean (Glycine max).</title>
        <authorList>
            <person name="Rogerio F."/>
            <person name="Boufleur T.R."/>
            <person name="Ciampi-Guillardi M."/>
            <person name="Sukno S.A."/>
            <person name="Thon M.R."/>
            <person name="Massola Junior N.S."/>
            <person name="Baroncelli R."/>
        </authorList>
    </citation>
    <scope>NUCLEOTIDE SEQUENCE [LARGE SCALE GENOMIC DNA]</scope>
    <source>
        <strain evidence="1 2">CMES1059</strain>
    </source>
</reference>
<dbReference type="Proteomes" id="UP000805649">
    <property type="component" value="Unassembled WGS sequence"/>
</dbReference>
<accession>A0ACC3YTI5</accession>
<comment type="caution">
    <text evidence="1">The sequence shown here is derived from an EMBL/GenBank/DDBJ whole genome shotgun (WGS) entry which is preliminary data.</text>
</comment>
<protein>
    <submittedName>
        <fullName evidence="1">Uncharacterized protein</fullName>
    </submittedName>
</protein>
<evidence type="ECO:0000313" key="2">
    <source>
        <dbReference type="Proteomes" id="UP000805649"/>
    </source>
</evidence>
<proteinExistence type="predicted"/>
<sequence length="69" mass="7601">MPTIPKSISKASSQDATKSLKKKTRDQLKELPEVLSMWIEESSGTQAYGDPWNSVRADADPRGNPNAKI</sequence>
<name>A0ACC3YTI5_COLTU</name>
<gene>
    <name evidence="1" type="ORF">CTRU02_209846</name>
</gene>